<keyword evidence="1" id="KW-1015">Disulfide bond</keyword>
<evidence type="ECO:0000259" key="3">
    <source>
        <dbReference type="PROSITE" id="PS50015"/>
    </source>
</evidence>
<feature type="non-terminal residue" evidence="4">
    <location>
        <position position="143"/>
    </location>
</feature>
<dbReference type="InterPro" id="IPR011001">
    <property type="entry name" value="Saposin-like"/>
</dbReference>
<dbReference type="Gene3D" id="1.10.225.10">
    <property type="entry name" value="Saposin-like"/>
    <property type="match status" value="1"/>
</dbReference>
<dbReference type="InterPro" id="IPR008138">
    <property type="entry name" value="SapB_2"/>
</dbReference>
<sequence>MYKLLVAVAFLIALAMAQNPKLDYGMKKVVKPHDLLVDESDQAMDILEGEVEQEVHYKLELQPNGAMCGVCQMLFSELYEYIKTHEASIPDALNALCDQMFARHPSELEMCEMLVQTQMKRIIDLIEGGTQPDVVCNELDLCP</sequence>
<dbReference type="Pfam" id="PF03489">
    <property type="entry name" value="SapB_2"/>
    <property type="match status" value="1"/>
</dbReference>
<dbReference type="EMBL" id="CATQJA010002618">
    <property type="protein sequence ID" value="CAJ0573399.1"/>
    <property type="molecule type" value="Genomic_DNA"/>
</dbReference>
<feature type="chain" id="PRO_5041296726" description="Saposin B-type domain-containing protein" evidence="2">
    <location>
        <begin position="18"/>
        <end position="143"/>
    </location>
</feature>
<dbReference type="Proteomes" id="UP001177023">
    <property type="component" value="Unassembled WGS sequence"/>
</dbReference>
<accession>A0AA36CQI1</accession>
<protein>
    <recommendedName>
        <fullName evidence="3">Saposin B-type domain-containing protein</fullName>
    </recommendedName>
</protein>
<keyword evidence="2" id="KW-0732">Signal</keyword>
<dbReference type="PROSITE" id="PS50015">
    <property type="entry name" value="SAP_B"/>
    <property type="match status" value="1"/>
</dbReference>
<gene>
    <name evidence="4" type="ORF">MSPICULIGERA_LOCUS11758</name>
</gene>
<evidence type="ECO:0000256" key="1">
    <source>
        <dbReference type="ARBA" id="ARBA00023157"/>
    </source>
</evidence>
<feature type="domain" description="Saposin B-type" evidence="3">
    <location>
        <begin position="64"/>
        <end position="143"/>
    </location>
</feature>
<dbReference type="InterPro" id="IPR008139">
    <property type="entry name" value="SaposinB_dom"/>
</dbReference>
<dbReference type="AlphaFoldDB" id="A0AA36CQI1"/>
<proteinExistence type="predicted"/>
<evidence type="ECO:0000256" key="2">
    <source>
        <dbReference type="SAM" id="SignalP"/>
    </source>
</evidence>
<dbReference type="SMART" id="SM00741">
    <property type="entry name" value="SapB"/>
    <property type="match status" value="1"/>
</dbReference>
<organism evidence="4 5">
    <name type="scientific">Mesorhabditis spiculigera</name>
    <dbReference type="NCBI Taxonomy" id="96644"/>
    <lineage>
        <taxon>Eukaryota</taxon>
        <taxon>Metazoa</taxon>
        <taxon>Ecdysozoa</taxon>
        <taxon>Nematoda</taxon>
        <taxon>Chromadorea</taxon>
        <taxon>Rhabditida</taxon>
        <taxon>Rhabditina</taxon>
        <taxon>Rhabditomorpha</taxon>
        <taxon>Rhabditoidea</taxon>
        <taxon>Rhabditidae</taxon>
        <taxon>Mesorhabditinae</taxon>
        <taxon>Mesorhabditis</taxon>
    </lineage>
</organism>
<evidence type="ECO:0000313" key="5">
    <source>
        <dbReference type="Proteomes" id="UP001177023"/>
    </source>
</evidence>
<comment type="caution">
    <text evidence="4">The sequence shown here is derived from an EMBL/GenBank/DDBJ whole genome shotgun (WGS) entry which is preliminary data.</text>
</comment>
<name>A0AA36CQI1_9BILA</name>
<keyword evidence="5" id="KW-1185">Reference proteome</keyword>
<feature type="signal peptide" evidence="2">
    <location>
        <begin position="1"/>
        <end position="17"/>
    </location>
</feature>
<evidence type="ECO:0000313" key="4">
    <source>
        <dbReference type="EMBL" id="CAJ0573399.1"/>
    </source>
</evidence>
<reference evidence="4" key="1">
    <citation type="submission" date="2023-06" db="EMBL/GenBank/DDBJ databases">
        <authorList>
            <person name="Delattre M."/>
        </authorList>
    </citation>
    <scope>NUCLEOTIDE SEQUENCE</scope>
    <source>
        <strain evidence="4">AF72</strain>
    </source>
</reference>
<dbReference type="SUPFAM" id="SSF47862">
    <property type="entry name" value="Saposin"/>
    <property type="match status" value="1"/>
</dbReference>